<dbReference type="Proteomes" id="UP001236620">
    <property type="component" value="Unassembled WGS sequence"/>
</dbReference>
<gene>
    <name evidence="1" type="ORF">J2Z63_000751</name>
</gene>
<protein>
    <submittedName>
        <fullName evidence="1">Uncharacterized protein</fullName>
    </submittedName>
</protein>
<reference evidence="1" key="1">
    <citation type="submission" date="2023-07" db="EMBL/GenBank/DDBJ databases">
        <title>Genomic Encyclopedia of Type Strains, Phase IV (KMG-IV): sequencing the most valuable type-strain genomes for metagenomic binning, comparative biology and taxonomic classification.</title>
        <authorList>
            <person name="Goeker M."/>
        </authorList>
    </citation>
    <scope>NUCLEOTIDE SEQUENCE [LARGE SCALE GENOMIC DNA]</scope>
    <source>
        <strain evidence="1">DSM 22019</strain>
    </source>
</reference>
<organism evidence="1 2">
    <name type="scientific">Mycoplasma yeatsii</name>
    <dbReference type="NCBI Taxonomy" id="51365"/>
    <lineage>
        <taxon>Bacteria</taxon>
        <taxon>Bacillati</taxon>
        <taxon>Mycoplasmatota</taxon>
        <taxon>Mollicutes</taxon>
        <taxon>Mycoplasmataceae</taxon>
        <taxon>Mycoplasma</taxon>
    </lineage>
</organism>
<proteinExistence type="predicted"/>
<dbReference type="EMBL" id="JAUSWP010000009">
    <property type="protein sequence ID" value="MDQ0568102.1"/>
    <property type="molecule type" value="Genomic_DNA"/>
</dbReference>
<evidence type="ECO:0000313" key="1">
    <source>
        <dbReference type="EMBL" id="MDQ0568102.1"/>
    </source>
</evidence>
<comment type="caution">
    <text evidence="1">The sequence shown here is derived from an EMBL/GenBank/DDBJ whole genome shotgun (WGS) entry which is preliminary data.</text>
</comment>
<evidence type="ECO:0000313" key="2">
    <source>
        <dbReference type="Proteomes" id="UP001236620"/>
    </source>
</evidence>
<name>A0ABU0NF97_9MOLU</name>
<keyword evidence="2" id="KW-1185">Reference proteome</keyword>
<accession>A0ABU0NF97</accession>
<sequence length="903" mass="104138">MKLKNLLTKKILISSGSVLFTAVGSTTIGVTVSKVTKTKKDIANLELRNNVGYLNRKDNNVIIQRFINNNKDNLNNLTVDNFKVLNEDNNSILVKVDDDNKDYKGELKVLFNIRTKLSDMNLNIELGSFNELNQQEIIQTFIQKNSDKLQGVTVDNFDLINSTNNSLTIAVKNIFNLQGQVTINFTIKTEINKIEAINTNAGVFDLKNEDQIINTFIQNNHDKLNELTRNDFEIVGEITQDSLTVKVKDTNTKYQGQITINFKIRIAIDSVAHNTNAGAFNAYDKDQIINTFIQNNTELQGLTKDNFEVVGSPTSNSVTVKVVNSDQFKGQITINFNIKTKINEMNLDLNAGFFVIKNDEKIINSFIEKNANKLTNLNKDNFEIISSNDDSLTVKIQNSDKFQGQITIKFNIDKNVENINEELKTELGIDKDSDNDILNKFIEINKDVLKGLTINDLKVVNKSSTSDDIKSATIKSDLTDFKLETEITYWIRKDINTIKDLNTELYGYDANPSDWYLAWFFFERNKEKISPLHEGNFRVIKRNQRTITISVINSDHYTGEIKANLNDRIDIGSKNLTTIFTTQTITKDTKFNIDIFKEANYSKLELFSLTKLDIVEQEFKGSEIHVTIEVKESKYYKGKIKVIYKEGKNILDEDGFKKVNRNIDLKDKKPFKENIVESFYELNKKTLNDLKISKENIRVEYILYGGSYANVILDGDIDYYGNFSVYYKFNRIDINTLKIKSLRLNKNKEVTKENIQERFEEQYSNLFFKYNDEFFGYYRGYASGFEKKDVIVKSFNEDSAEVEIKYQNWFKGTLKLRLDKVTDISDLNLNLDFITDSEKFFDQEYSNLRWVDKIIAENKEKFNGINLNNAEWSYLTSSDDSSKITVESKELIGTIFITKPHKQ</sequence>
<dbReference type="RefSeq" id="WP_307445539.1">
    <property type="nucleotide sequence ID" value="NZ_JAUSWP010000009.1"/>
</dbReference>